<evidence type="ECO:0008006" key="4">
    <source>
        <dbReference type="Google" id="ProtNLM"/>
    </source>
</evidence>
<keyword evidence="1" id="KW-0812">Transmembrane</keyword>
<sequence>MSGLSNLLLSIAMLAVGGLVAGAVAIWRRGDRRKGLLMAIAALVLLGNVLILTV</sequence>
<feature type="transmembrane region" description="Helical" evidence="1">
    <location>
        <begin position="6"/>
        <end position="27"/>
    </location>
</feature>
<keyword evidence="1" id="KW-1133">Transmembrane helix</keyword>
<protein>
    <recommendedName>
        <fullName evidence="4">LPXTG cell wall anchor domain-containing protein</fullName>
    </recommendedName>
</protein>
<organism evidence="2 3">
    <name type="scientific">Sphingomonas jejuensis</name>
    <dbReference type="NCBI Taxonomy" id="904715"/>
    <lineage>
        <taxon>Bacteria</taxon>
        <taxon>Pseudomonadati</taxon>
        <taxon>Pseudomonadota</taxon>
        <taxon>Alphaproteobacteria</taxon>
        <taxon>Sphingomonadales</taxon>
        <taxon>Sphingomonadaceae</taxon>
        <taxon>Sphingomonas</taxon>
    </lineage>
</organism>
<reference evidence="2 3" key="1">
    <citation type="submission" date="2020-03" db="EMBL/GenBank/DDBJ databases">
        <title>Genomic Encyclopedia of Type Strains, Phase IV (KMG-IV): sequencing the most valuable type-strain genomes for metagenomic binning, comparative biology and taxonomic classification.</title>
        <authorList>
            <person name="Goeker M."/>
        </authorList>
    </citation>
    <scope>NUCLEOTIDE SEQUENCE [LARGE SCALE GENOMIC DNA]</scope>
    <source>
        <strain evidence="2 3">DSM 27651</strain>
    </source>
</reference>
<gene>
    <name evidence="2" type="ORF">GGR88_001109</name>
</gene>
<proteinExistence type="predicted"/>
<feature type="transmembrane region" description="Helical" evidence="1">
    <location>
        <begin position="36"/>
        <end position="53"/>
    </location>
</feature>
<comment type="caution">
    <text evidence="2">The sequence shown here is derived from an EMBL/GenBank/DDBJ whole genome shotgun (WGS) entry which is preliminary data.</text>
</comment>
<name>A0ABX0XLP5_9SPHN</name>
<evidence type="ECO:0000313" key="3">
    <source>
        <dbReference type="Proteomes" id="UP000734218"/>
    </source>
</evidence>
<evidence type="ECO:0000313" key="2">
    <source>
        <dbReference type="EMBL" id="NJC33635.1"/>
    </source>
</evidence>
<dbReference type="Proteomes" id="UP000734218">
    <property type="component" value="Unassembled WGS sequence"/>
</dbReference>
<dbReference type="RefSeq" id="WP_167953599.1">
    <property type="nucleotide sequence ID" value="NZ_JAATJE010000001.1"/>
</dbReference>
<keyword evidence="1" id="KW-0472">Membrane</keyword>
<dbReference type="EMBL" id="JAATJE010000001">
    <property type="protein sequence ID" value="NJC33635.1"/>
    <property type="molecule type" value="Genomic_DNA"/>
</dbReference>
<accession>A0ABX0XLP5</accession>
<keyword evidence="3" id="KW-1185">Reference proteome</keyword>
<evidence type="ECO:0000256" key="1">
    <source>
        <dbReference type="SAM" id="Phobius"/>
    </source>
</evidence>